<organism evidence="2">
    <name type="scientific">Sesamum latifolium</name>
    <dbReference type="NCBI Taxonomy" id="2727402"/>
    <lineage>
        <taxon>Eukaryota</taxon>
        <taxon>Viridiplantae</taxon>
        <taxon>Streptophyta</taxon>
        <taxon>Embryophyta</taxon>
        <taxon>Tracheophyta</taxon>
        <taxon>Spermatophyta</taxon>
        <taxon>Magnoliopsida</taxon>
        <taxon>eudicotyledons</taxon>
        <taxon>Gunneridae</taxon>
        <taxon>Pentapetalae</taxon>
        <taxon>asterids</taxon>
        <taxon>lamiids</taxon>
        <taxon>Lamiales</taxon>
        <taxon>Pedaliaceae</taxon>
        <taxon>Sesamum</taxon>
    </lineage>
</organism>
<evidence type="ECO:0000256" key="1">
    <source>
        <dbReference type="SAM" id="MobiDB-lite"/>
    </source>
</evidence>
<proteinExistence type="predicted"/>
<dbReference type="AlphaFoldDB" id="A0AAW2WWI9"/>
<gene>
    <name evidence="2" type="ORF">Slati_1712900</name>
</gene>
<evidence type="ECO:0000313" key="2">
    <source>
        <dbReference type="EMBL" id="KAL0445850.1"/>
    </source>
</evidence>
<protein>
    <submittedName>
        <fullName evidence="2">Uncharacterized protein</fullName>
    </submittedName>
</protein>
<dbReference type="EMBL" id="JACGWN010000006">
    <property type="protein sequence ID" value="KAL0445850.1"/>
    <property type="molecule type" value="Genomic_DNA"/>
</dbReference>
<feature type="compositionally biased region" description="Polar residues" evidence="1">
    <location>
        <begin position="27"/>
        <end position="53"/>
    </location>
</feature>
<sequence>MNSRIADRLRTRRGTLHAEVAPPFTEVDTSATAEGDLSSIQPDQPTSSNPELP</sequence>
<feature type="region of interest" description="Disordered" evidence="1">
    <location>
        <begin position="1"/>
        <end position="53"/>
    </location>
</feature>
<reference evidence="2" key="1">
    <citation type="submission" date="2020-06" db="EMBL/GenBank/DDBJ databases">
        <authorList>
            <person name="Li T."/>
            <person name="Hu X."/>
            <person name="Zhang T."/>
            <person name="Song X."/>
            <person name="Zhang H."/>
            <person name="Dai N."/>
            <person name="Sheng W."/>
            <person name="Hou X."/>
            <person name="Wei L."/>
        </authorList>
    </citation>
    <scope>NUCLEOTIDE SEQUENCE</scope>
    <source>
        <strain evidence="2">KEN1</strain>
        <tissue evidence="2">Leaf</tissue>
    </source>
</reference>
<comment type="caution">
    <text evidence="2">The sequence shown here is derived from an EMBL/GenBank/DDBJ whole genome shotgun (WGS) entry which is preliminary data.</text>
</comment>
<accession>A0AAW2WWI9</accession>
<name>A0AAW2WWI9_9LAMI</name>
<reference evidence="2" key="2">
    <citation type="journal article" date="2024" name="Plant">
        <title>Genomic evolution and insights into agronomic trait innovations of Sesamum species.</title>
        <authorList>
            <person name="Miao H."/>
            <person name="Wang L."/>
            <person name="Qu L."/>
            <person name="Liu H."/>
            <person name="Sun Y."/>
            <person name="Le M."/>
            <person name="Wang Q."/>
            <person name="Wei S."/>
            <person name="Zheng Y."/>
            <person name="Lin W."/>
            <person name="Duan Y."/>
            <person name="Cao H."/>
            <person name="Xiong S."/>
            <person name="Wang X."/>
            <person name="Wei L."/>
            <person name="Li C."/>
            <person name="Ma Q."/>
            <person name="Ju M."/>
            <person name="Zhao R."/>
            <person name="Li G."/>
            <person name="Mu C."/>
            <person name="Tian Q."/>
            <person name="Mei H."/>
            <person name="Zhang T."/>
            <person name="Gao T."/>
            <person name="Zhang H."/>
        </authorList>
    </citation>
    <scope>NUCLEOTIDE SEQUENCE</scope>
    <source>
        <strain evidence="2">KEN1</strain>
    </source>
</reference>